<dbReference type="GeneID" id="33560390"/>
<organism evidence="2 3">
    <name type="scientific">Kockovaella imperatae</name>
    <dbReference type="NCBI Taxonomy" id="4999"/>
    <lineage>
        <taxon>Eukaryota</taxon>
        <taxon>Fungi</taxon>
        <taxon>Dikarya</taxon>
        <taxon>Basidiomycota</taxon>
        <taxon>Agaricomycotina</taxon>
        <taxon>Tremellomycetes</taxon>
        <taxon>Tremellales</taxon>
        <taxon>Cuniculitremaceae</taxon>
        <taxon>Kockovaella</taxon>
    </lineage>
</organism>
<keyword evidence="3" id="KW-1185">Reference proteome</keyword>
<dbReference type="Proteomes" id="UP000193218">
    <property type="component" value="Unassembled WGS sequence"/>
</dbReference>
<dbReference type="InParanoid" id="A0A1Y1U9H1"/>
<dbReference type="EMBL" id="NBSH01000013">
    <property type="protein sequence ID" value="ORX34680.1"/>
    <property type="molecule type" value="Genomic_DNA"/>
</dbReference>
<gene>
    <name evidence="2" type="ORF">BD324DRAFT_652945</name>
</gene>
<dbReference type="AlphaFoldDB" id="A0A1Y1U9H1"/>
<protein>
    <recommendedName>
        <fullName evidence="1">BTB domain-containing protein</fullName>
    </recommendedName>
</protein>
<feature type="domain" description="BTB" evidence="1">
    <location>
        <begin position="28"/>
        <end position="61"/>
    </location>
</feature>
<dbReference type="Gene3D" id="3.30.710.10">
    <property type="entry name" value="Potassium Channel Kv1.1, Chain A"/>
    <property type="match status" value="1"/>
</dbReference>
<evidence type="ECO:0000259" key="1">
    <source>
        <dbReference type="PROSITE" id="PS50097"/>
    </source>
</evidence>
<dbReference type="STRING" id="4999.A0A1Y1U9H1"/>
<dbReference type="InterPro" id="IPR011333">
    <property type="entry name" value="SKP1/BTB/POZ_sf"/>
</dbReference>
<dbReference type="OrthoDB" id="3266199at2759"/>
<sequence>MTESSNSPSQTTSNGTTASKVCYTDPSADVTLVSTPEGRHFKVQSFWLKANSAYFRKVLSSPEYHGDAIQVPAPTKVLKIYLDLCHVRHLPPKLLWSVREPLFKLCDEYQSPSIAERALFHSSECMDKDPWQVFCLASQRRNVGLAKSALRAMDDSMTHVNVTSITPELASGVTMPFLLGLYNAALEGRVGQSNGYANGHGHGYDHDHNHGQDRDVTVTWKALPSSSGDDIVWRG</sequence>
<dbReference type="RefSeq" id="XP_021868922.1">
    <property type="nucleotide sequence ID" value="XM_022018581.1"/>
</dbReference>
<dbReference type="PROSITE" id="PS50097">
    <property type="entry name" value="BTB"/>
    <property type="match status" value="1"/>
</dbReference>
<proteinExistence type="predicted"/>
<reference evidence="2 3" key="1">
    <citation type="submission" date="2017-03" db="EMBL/GenBank/DDBJ databases">
        <title>Widespread Adenine N6-methylation of Active Genes in Fungi.</title>
        <authorList>
            <consortium name="DOE Joint Genome Institute"/>
            <person name="Mondo S.J."/>
            <person name="Dannebaum R.O."/>
            <person name="Kuo R.C."/>
            <person name="Louie K.B."/>
            <person name="Bewick A.J."/>
            <person name="Labutti K."/>
            <person name="Haridas S."/>
            <person name="Kuo A."/>
            <person name="Salamov A."/>
            <person name="Ahrendt S.R."/>
            <person name="Lau R."/>
            <person name="Bowen B.P."/>
            <person name="Lipzen A."/>
            <person name="Sullivan W."/>
            <person name="Andreopoulos W.B."/>
            <person name="Clum A."/>
            <person name="Lindquist E."/>
            <person name="Daum C."/>
            <person name="Northen T.R."/>
            <person name="Ramamoorthy G."/>
            <person name="Schmitz R.J."/>
            <person name="Gryganskyi A."/>
            <person name="Culley D."/>
            <person name="Magnuson J."/>
            <person name="James T.Y."/>
            <person name="O'Malley M.A."/>
            <person name="Stajich J.E."/>
            <person name="Spatafora J.W."/>
            <person name="Visel A."/>
            <person name="Grigoriev I.V."/>
        </authorList>
    </citation>
    <scope>NUCLEOTIDE SEQUENCE [LARGE SCALE GENOMIC DNA]</scope>
    <source>
        <strain evidence="2 3">NRRL Y-17943</strain>
    </source>
</reference>
<dbReference type="SUPFAM" id="SSF54695">
    <property type="entry name" value="POZ domain"/>
    <property type="match status" value="1"/>
</dbReference>
<evidence type="ECO:0000313" key="3">
    <source>
        <dbReference type="Proteomes" id="UP000193218"/>
    </source>
</evidence>
<accession>A0A1Y1U9H1</accession>
<comment type="caution">
    <text evidence="2">The sequence shown here is derived from an EMBL/GenBank/DDBJ whole genome shotgun (WGS) entry which is preliminary data.</text>
</comment>
<evidence type="ECO:0000313" key="2">
    <source>
        <dbReference type="EMBL" id="ORX34680.1"/>
    </source>
</evidence>
<name>A0A1Y1U9H1_9TREE</name>
<dbReference type="InterPro" id="IPR000210">
    <property type="entry name" value="BTB/POZ_dom"/>
</dbReference>